<proteinExistence type="predicted"/>
<dbReference type="SUPFAM" id="SSF55729">
    <property type="entry name" value="Acyl-CoA N-acyltransferases (Nat)"/>
    <property type="match status" value="1"/>
</dbReference>
<evidence type="ECO:0000313" key="2">
    <source>
        <dbReference type="EMBL" id="ATA57879.1"/>
    </source>
</evidence>
<dbReference type="AlphaFoldDB" id="A0A250DV26"/>
<dbReference type="Pfam" id="PF13302">
    <property type="entry name" value="Acetyltransf_3"/>
    <property type="match status" value="1"/>
</dbReference>
<sequence length="192" mass="20867">MSPSALQLVWPSPEHLPGYIAALERGWSPNNLRAEAGREELALIRTDPDGFLAGLVDREAKGPPIALPTGGTVPRLPGYRRWLWDGEFCGSIQLRWQPGTNALPSYCLGHIGYGVVPWKSGRGYATAALRALLPDARAIGLDHVEITTSPDNLASQRVIRANGGVLVEEFITEPGLGGAPELRFRIDVRDLR</sequence>
<gene>
    <name evidence="2" type="ORF">CKY39_23680</name>
</gene>
<keyword evidence="2" id="KW-0808">Transferase</keyword>
<dbReference type="Proteomes" id="UP000217154">
    <property type="component" value="Chromosome"/>
</dbReference>
<dbReference type="Gene3D" id="3.40.630.30">
    <property type="match status" value="1"/>
</dbReference>
<accession>A0A250DV26</accession>
<dbReference type="InterPro" id="IPR000182">
    <property type="entry name" value="GNAT_dom"/>
</dbReference>
<dbReference type="KEGG" id="vbo:CKY39_23680"/>
<dbReference type="InterPro" id="IPR016181">
    <property type="entry name" value="Acyl_CoA_acyltransferase"/>
</dbReference>
<name>A0A250DV26_9BURK</name>
<reference evidence="2 3" key="1">
    <citation type="submission" date="2017-09" db="EMBL/GenBank/DDBJ databases">
        <title>The diverse metabolic capabilities of V. boronicumulans make it an excellent choice for continued studies on novel biodegradation.</title>
        <authorList>
            <person name="Sun S."/>
        </authorList>
    </citation>
    <scope>NUCLEOTIDE SEQUENCE [LARGE SCALE GENOMIC DNA]</scope>
    <source>
        <strain evidence="2 3">J1</strain>
    </source>
</reference>
<protein>
    <submittedName>
        <fullName evidence="2">GNAT family N-acetyltransferase</fullName>
    </submittedName>
</protein>
<feature type="domain" description="N-acetyltransferase" evidence="1">
    <location>
        <begin position="30"/>
        <end position="187"/>
    </location>
</feature>
<dbReference type="GO" id="GO:0016747">
    <property type="term" value="F:acyltransferase activity, transferring groups other than amino-acyl groups"/>
    <property type="evidence" value="ECO:0007669"/>
    <property type="project" value="InterPro"/>
</dbReference>
<dbReference type="PROSITE" id="PS51186">
    <property type="entry name" value="GNAT"/>
    <property type="match status" value="1"/>
</dbReference>
<dbReference type="RefSeq" id="WP_095747675.1">
    <property type="nucleotide sequence ID" value="NZ_CP023284.1"/>
</dbReference>
<dbReference type="EMBL" id="CP023284">
    <property type="protein sequence ID" value="ATA57879.1"/>
    <property type="molecule type" value="Genomic_DNA"/>
</dbReference>
<evidence type="ECO:0000259" key="1">
    <source>
        <dbReference type="PROSITE" id="PS51186"/>
    </source>
</evidence>
<organism evidence="2 3">
    <name type="scientific">Variovorax boronicumulans</name>
    <dbReference type="NCBI Taxonomy" id="436515"/>
    <lineage>
        <taxon>Bacteria</taxon>
        <taxon>Pseudomonadati</taxon>
        <taxon>Pseudomonadota</taxon>
        <taxon>Betaproteobacteria</taxon>
        <taxon>Burkholderiales</taxon>
        <taxon>Comamonadaceae</taxon>
        <taxon>Variovorax</taxon>
    </lineage>
</organism>
<dbReference type="PANTHER" id="PTHR39173">
    <property type="entry name" value="ACETYLTRANSFERASE"/>
    <property type="match status" value="1"/>
</dbReference>
<dbReference type="PANTHER" id="PTHR39173:SF1">
    <property type="entry name" value="ACETYLTRANSFERASE"/>
    <property type="match status" value="1"/>
</dbReference>
<evidence type="ECO:0000313" key="3">
    <source>
        <dbReference type="Proteomes" id="UP000217154"/>
    </source>
</evidence>